<dbReference type="PANTHER" id="PTHR42756:SF1">
    <property type="entry name" value="TRANSCRIPTIONAL REPRESSOR OF EMRAB OPERON"/>
    <property type="match status" value="1"/>
</dbReference>
<evidence type="ECO:0000313" key="4">
    <source>
        <dbReference type="EMBL" id="ATO43059.1"/>
    </source>
</evidence>
<keyword evidence="2" id="KW-0238">DNA-binding</keyword>
<keyword evidence="3" id="KW-0804">Transcription</keyword>
<proteinExistence type="predicted"/>
<dbReference type="GO" id="GO:0003677">
    <property type="term" value="F:DNA binding"/>
    <property type="evidence" value="ECO:0007669"/>
    <property type="project" value="UniProtKB-KW"/>
</dbReference>
<accession>A0A2D1KLQ4</accession>
<dbReference type="Proteomes" id="UP000223559">
    <property type="component" value="Chromosome"/>
</dbReference>
<dbReference type="Pfam" id="PF12802">
    <property type="entry name" value="MarR_2"/>
    <property type="match status" value="1"/>
</dbReference>
<dbReference type="GO" id="GO:0003700">
    <property type="term" value="F:DNA-binding transcription factor activity"/>
    <property type="evidence" value="ECO:0007669"/>
    <property type="project" value="InterPro"/>
</dbReference>
<keyword evidence="1" id="KW-0805">Transcription regulation</keyword>
<dbReference type="PRINTS" id="PR00598">
    <property type="entry name" value="HTHMARR"/>
</dbReference>
<dbReference type="InterPro" id="IPR036390">
    <property type="entry name" value="WH_DNA-bd_sf"/>
</dbReference>
<organism evidence="4 5">
    <name type="scientific">Loigolactobacillus coryniformis subsp. torquens DSM 20004 = KCTC 3535</name>
    <dbReference type="NCBI Taxonomy" id="1423822"/>
    <lineage>
        <taxon>Bacteria</taxon>
        <taxon>Bacillati</taxon>
        <taxon>Bacillota</taxon>
        <taxon>Bacilli</taxon>
        <taxon>Lactobacillales</taxon>
        <taxon>Lactobacillaceae</taxon>
        <taxon>Loigolactobacillus</taxon>
    </lineage>
</organism>
<evidence type="ECO:0000313" key="5">
    <source>
        <dbReference type="Proteomes" id="UP000223559"/>
    </source>
</evidence>
<dbReference type="OrthoDB" id="2193108at2"/>
<dbReference type="InterPro" id="IPR036388">
    <property type="entry name" value="WH-like_DNA-bd_sf"/>
</dbReference>
<evidence type="ECO:0000256" key="3">
    <source>
        <dbReference type="ARBA" id="ARBA00023163"/>
    </source>
</evidence>
<dbReference type="RefSeq" id="WP_010013566.1">
    <property type="nucleotide sequence ID" value="NZ_AEOS01000169.1"/>
</dbReference>
<dbReference type="SUPFAM" id="SSF46785">
    <property type="entry name" value="Winged helix' DNA-binding domain"/>
    <property type="match status" value="1"/>
</dbReference>
<evidence type="ECO:0000256" key="2">
    <source>
        <dbReference type="ARBA" id="ARBA00023125"/>
    </source>
</evidence>
<dbReference type="AlphaFoldDB" id="A0A2D1KLQ4"/>
<name>A0A2D1KLQ4_9LACO</name>
<sequence length="143" mass="16613">MELFEFSRFIAAIYRQSKHDFKREIAELDVQATQSDLLMFIYDHPALTQQQIAQAMVVDPSLLARDLRVLVAKGWVQRAAHSQDRRAKVITLTTAGQQLARRLKEIMTKWWSELFVQHPEINSQVFGRQLELVRQALVVADHD</sequence>
<dbReference type="KEGG" id="lcy:LC20004_03700"/>
<dbReference type="EMBL" id="CP017697">
    <property type="protein sequence ID" value="ATO43059.1"/>
    <property type="molecule type" value="Genomic_DNA"/>
</dbReference>
<keyword evidence="5" id="KW-1185">Reference proteome</keyword>
<dbReference type="Gene3D" id="1.10.10.10">
    <property type="entry name" value="Winged helix-like DNA-binding domain superfamily/Winged helix DNA-binding domain"/>
    <property type="match status" value="1"/>
</dbReference>
<dbReference type="PANTHER" id="PTHR42756">
    <property type="entry name" value="TRANSCRIPTIONAL REGULATOR, MARR"/>
    <property type="match status" value="1"/>
</dbReference>
<evidence type="ECO:0000256" key="1">
    <source>
        <dbReference type="ARBA" id="ARBA00023015"/>
    </source>
</evidence>
<gene>
    <name evidence="4" type="ORF">LC20004_03700</name>
</gene>
<dbReference type="SMART" id="SM00347">
    <property type="entry name" value="HTH_MARR"/>
    <property type="match status" value="1"/>
</dbReference>
<dbReference type="PROSITE" id="PS50995">
    <property type="entry name" value="HTH_MARR_2"/>
    <property type="match status" value="1"/>
</dbReference>
<dbReference type="InterPro" id="IPR000835">
    <property type="entry name" value="HTH_MarR-typ"/>
</dbReference>
<reference evidence="4 5" key="1">
    <citation type="submission" date="2016-10" db="EMBL/GenBank/DDBJ databases">
        <title>The whole genome sequencing and assembly of L. cotyniformis subsp. torquens DSM 20004 strain.</title>
        <authorList>
            <person name="Park M.-K."/>
            <person name="Lee Y.-J."/>
            <person name="Yi H."/>
            <person name="Bahn Y.-S."/>
            <person name="Kim J.F."/>
            <person name="Lee D.-W."/>
        </authorList>
    </citation>
    <scope>NUCLEOTIDE SEQUENCE [LARGE SCALE GENOMIC DNA]</scope>
    <source>
        <strain evidence="4 5">DSM 20004</strain>
    </source>
</reference>
<protein>
    <submittedName>
        <fullName evidence="4">Transcriptional regulator</fullName>
    </submittedName>
</protein>